<organism evidence="2 3">
    <name type="scientific">Sinanodonta woodiana</name>
    <name type="common">Chinese pond mussel</name>
    <name type="synonym">Anodonta woodiana</name>
    <dbReference type="NCBI Taxonomy" id="1069815"/>
    <lineage>
        <taxon>Eukaryota</taxon>
        <taxon>Metazoa</taxon>
        <taxon>Spiralia</taxon>
        <taxon>Lophotrochozoa</taxon>
        <taxon>Mollusca</taxon>
        <taxon>Bivalvia</taxon>
        <taxon>Autobranchia</taxon>
        <taxon>Heteroconchia</taxon>
        <taxon>Palaeoheterodonta</taxon>
        <taxon>Unionida</taxon>
        <taxon>Unionoidea</taxon>
        <taxon>Unionidae</taxon>
        <taxon>Unioninae</taxon>
        <taxon>Sinanodonta</taxon>
    </lineage>
</organism>
<evidence type="ECO:0000313" key="2">
    <source>
        <dbReference type="EMBL" id="KAL3881615.1"/>
    </source>
</evidence>
<proteinExistence type="predicted"/>
<dbReference type="AlphaFoldDB" id="A0ABD3X635"/>
<feature type="compositionally biased region" description="Basic and acidic residues" evidence="1">
    <location>
        <begin position="230"/>
        <end position="240"/>
    </location>
</feature>
<reference evidence="2 3" key="1">
    <citation type="submission" date="2024-11" db="EMBL/GenBank/DDBJ databases">
        <title>Chromosome-level genome assembly of the freshwater bivalve Anodonta woodiana.</title>
        <authorList>
            <person name="Chen X."/>
        </authorList>
    </citation>
    <scope>NUCLEOTIDE SEQUENCE [LARGE SCALE GENOMIC DNA]</scope>
    <source>
        <strain evidence="2">MN2024</strain>
        <tissue evidence="2">Gills</tissue>
    </source>
</reference>
<comment type="caution">
    <text evidence="2">The sequence shown here is derived from an EMBL/GenBank/DDBJ whole genome shotgun (WGS) entry which is preliminary data.</text>
</comment>
<feature type="region of interest" description="Disordered" evidence="1">
    <location>
        <begin position="85"/>
        <end position="108"/>
    </location>
</feature>
<evidence type="ECO:0000313" key="3">
    <source>
        <dbReference type="Proteomes" id="UP001634394"/>
    </source>
</evidence>
<sequence length="334" mass="37637">MQTSLVPGVSANSWLTPLKLAAKTTGTVSYVTNSGCSLVFNSKIRVNSASALMGRRHFEVGKQDIDKNEYIQGIQIKSRNFARTNSSTLTKSSSSQTGKTQANGKDVKQKFRLPQRPQTSPAGCVTVLARDQNEIQVDVLIIRSLSITASRNNVNREKLVINGDNDDLNNIKEIKSACKRRIKSAPIRESSSADNEKTLTEFESRARKHTPGYWRNTSFNNRSQNTSLDQEEKRTPSDVSKRHRGSFLQSLFRRNSDLRHSVDCPYKCRGCFKACLVSEKFVDNYLGKRVSDSSSVSNAYLRNKDKRSECFKQYDCHKYLDNKALHCSQTTKNS</sequence>
<feature type="region of interest" description="Disordered" evidence="1">
    <location>
        <begin position="185"/>
        <end position="240"/>
    </location>
</feature>
<gene>
    <name evidence="2" type="ORF">ACJMK2_028031</name>
</gene>
<feature type="compositionally biased region" description="Polar residues" evidence="1">
    <location>
        <begin position="215"/>
        <end position="228"/>
    </location>
</feature>
<protein>
    <submittedName>
        <fullName evidence="2">Uncharacterized protein</fullName>
    </submittedName>
</protein>
<evidence type="ECO:0000256" key="1">
    <source>
        <dbReference type="SAM" id="MobiDB-lite"/>
    </source>
</evidence>
<dbReference type="Proteomes" id="UP001634394">
    <property type="component" value="Unassembled WGS sequence"/>
</dbReference>
<dbReference type="EMBL" id="JBJQND010000003">
    <property type="protein sequence ID" value="KAL3881615.1"/>
    <property type="molecule type" value="Genomic_DNA"/>
</dbReference>
<accession>A0ABD3X635</accession>
<feature type="compositionally biased region" description="Low complexity" evidence="1">
    <location>
        <begin position="85"/>
        <end position="101"/>
    </location>
</feature>
<keyword evidence="3" id="KW-1185">Reference proteome</keyword>
<name>A0ABD3X635_SINWO</name>
<feature type="compositionally biased region" description="Basic and acidic residues" evidence="1">
    <location>
        <begin position="194"/>
        <end position="205"/>
    </location>
</feature>